<dbReference type="EMBL" id="JAEPRE010000065">
    <property type="protein sequence ID" value="KAG2233937.1"/>
    <property type="molecule type" value="Genomic_DNA"/>
</dbReference>
<evidence type="ECO:0000313" key="5">
    <source>
        <dbReference type="Proteomes" id="UP000613177"/>
    </source>
</evidence>
<dbReference type="GO" id="GO:0016973">
    <property type="term" value="P:poly(A)+ mRNA export from nucleus"/>
    <property type="evidence" value="ECO:0007669"/>
    <property type="project" value="TreeGrafter"/>
</dbReference>
<protein>
    <submittedName>
        <fullName evidence="4">Uncharacterized protein</fullName>
    </submittedName>
</protein>
<evidence type="ECO:0000256" key="3">
    <source>
        <dbReference type="ARBA" id="ARBA00023242"/>
    </source>
</evidence>
<gene>
    <name evidence="4" type="ORF">INT48_009750</name>
</gene>
<dbReference type="Proteomes" id="UP000613177">
    <property type="component" value="Unassembled WGS sequence"/>
</dbReference>
<dbReference type="AlphaFoldDB" id="A0A8H7STA9"/>
<dbReference type="GO" id="GO:0017056">
    <property type="term" value="F:structural constituent of nuclear pore"/>
    <property type="evidence" value="ECO:0007669"/>
    <property type="project" value="InterPro"/>
</dbReference>
<dbReference type="GO" id="GO:0005643">
    <property type="term" value="C:nuclear pore"/>
    <property type="evidence" value="ECO:0007669"/>
    <property type="project" value="InterPro"/>
</dbReference>
<dbReference type="GO" id="GO:0006606">
    <property type="term" value="P:protein import into nucleus"/>
    <property type="evidence" value="ECO:0007669"/>
    <property type="project" value="TreeGrafter"/>
</dbReference>
<dbReference type="PANTHER" id="PTHR11225:SF4">
    <property type="entry name" value="NUCLEAR PORE COMPLEX PROTEIN NUP93"/>
    <property type="match status" value="1"/>
</dbReference>
<comment type="subcellular location">
    <subcellularLocation>
        <location evidence="1">Nucleus envelope</location>
    </subcellularLocation>
</comment>
<accession>A0A8H7STA9</accession>
<evidence type="ECO:0000313" key="4">
    <source>
        <dbReference type="EMBL" id="KAG2233937.1"/>
    </source>
</evidence>
<reference evidence="4" key="1">
    <citation type="submission" date="2021-01" db="EMBL/GenBank/DDBJ databases">
        <title>Metabolic potential, ecology and presence of endohyphal bacteria is reflected in genomic diversity of Mucoromycotina.</title>
        <authorList>
            <person name="Muszewska A."/>
            <person name="Okrasinska A."/>
            <person name="Steczkiewicz K."/>
            <person name="Drgas O."/>
            <person name="Orlowska M."/>
            <person name="Perlinska-Lenart U."/>
            <person name="Aleksandrzak-Piekarczyk T."/>
            <person name="Szatraj K."/>
            <person name="Zielenkiewicz U."/>
            <person name="Pilsyk S."/>
            <person name="Malc E."/>
            <person name="Mieczkowski P."/>
            <person name="Kruszewska J.S."/>
            <person name="Biernat P."/>
            <person name="Pawlowska J."/>
        </authorList>
    </citation>
    <scope>NUCLEOTIDE SEQUENCE</scope>
    <source>
        <strain evidence="4">WA0000018081</strain>
    </source>
</reference>
<name>A0A8H7STA9_9FUNG</name>
<comment type="similarity">
    <text evidence="2">Belongs to the nucleoporin interacting component (NIC) family.</text>
</comment>
<keyword evidence="5" id="KW-1185">Reference proteome</keyword>
<proteinExistence type="inferred from homology"/>
<keyword evidence="3" id="KW-0539">Nucleus</keyword>
<sequence length="177" mass="19641">MNTNATQPAASLKQILERSKLTNSKILPQELPSIERGLDQIDSQSKKLSSKTASNDEGGNIRAHYFLAQGGVNTQELITDLGTIHLGGLEEHRQPIQDMDVEGYLEQQRTETVLKIIEDGRHEIVDYTKDSFDNTVDAYWKDLTNNQLKVNQADTSTLNLSKAKFDTTKVVGAGIVI</sequence>
<dbReference type="PANTHER" id="PTHR11225">
    <property type="entry name" value="NUCLEAR PORE COMPLEX PROTEIN NUP93 NUCLEOPORIN NUP93 DEAD EYE PROTEIN"/>
    <property type="match status" value="1"/>
</dbReference>
<evidence type="ECO:0000256" key="2">
    <source>
        <dbReference type="ARBA" id="ARBA00010186"/>
    </source>
</evidence>
<dbReference type="InterPro" id="IPR007231">
    <property type="entry name" value="Nucleoporin_int_Nup93/Nic96"/>
</dbReference>
<comment type="caution">
    <text evidence="4">The sequence shown here is derived from an EMBL/GenBank/DDBJ whole genome shotgun (WGS) entry which is preliminary data.</text>
</comment>
<organism evidence="4 5">
    <name type="scientific">Thamnidium elegans</name>
    <dbReference type="NCBI Taxonomy" id="101142"/>
    <lineage>
        <taxon>Eukaryota</taxon>
        <taxon>Fungi</taxon>
        <taxon>Fungi incertae sedis</taxon>
        <taxon>Mucoromycota</taxon>
        <taxon>Mucoromycotina</taxon>
        <taxon>Mucoromycetes</taxon>
        <taxon>Mucorales</taxon>
        <taxon>Mucorineae</taxon>
        <taxon>Mucoraceae</taxon>
        <taxon>Thamnidium</taxon>
    </lineage>
</organism>
<evidence type="ECO:0000256" key="1">
    <source>
        <dbReference type="ARBA" id="ARBA00004259"/>
    </source>
</evidence>